<reference evidence="3" key="1">
    <citation type="journal article" date="2010" name="Genome Res.">
        <title>Population genomic sequencing of Coccidioides fungi reveals recent hybridization and transposon control.</title>
        <authorList>
            <person name="Neafsey D.E."/>
            <person name="Barker B.M."/>
            <person name="Sharpton T.J."/>
            <person name="Stajich J.E."/>
            <person name="Park D.J."/>
            <person name="Whiston E."/>
            <person name="Hung C.-Y."/>
            <person name="McMahan C."/>
            <person name="White J."/>
            <person name="Sykes S."/>
            <person name="Heiman D."/>
            <person name="Young S."/>
            <person name="Zeng Q."/>
            <person name="Abouelleil A."/>
            <person name="Aftuck L."/>
            <person name="Bessette D."/>
            <person name="Brown A."/>
            <person name="FitzGerald M."/>
            <person name="Lui A."/>
            <person name="Macdonald J.P."/>
            <person name="Priest M."/>
            <person name="Orbach M.J."/>
            <person name="Galgiani J.N."/>
            <person name="Kirkland T.N."/>
            <person name="Cole G.T."/>
            <person name="Birren B.W."/>
            <person name="Henn M.R."/>
            <person name="Taylor J.W."/>
            <person name="Rounsley S.D."/>
        </authorList>
    </citation>
    <scope>NUCLEOTIDE SEQUENCE [LARGE SCALE GENOMIC DNA]</scope>
    <source>
        <strain evidence="3">RMSCC 757 / Silveira</strain>
    </source>
</reference>
<accession>E9D490</accession>
<organism evidence="3">
    <name type="scientific">Coccidioides posadasii (strain RMSCC 757 / Silveira)</name>
    <name type="common">Valley fever fungus</name>
    <dbReference type="NCBI Taxonomy" id="443226"/>
    <lineage>
        <taxon>Eukaryota</taxon>
        <taxon>Fungi</taxon>
        <taxon>Dikarya</taxon>
        <taxon>Ascomycota</taxon>
        <taxon>Pezizomycotina</taxon>
        <taxon>Eurotiomycetes</taxon>
        <taxon>Eurotiomycetidae</taxon>
        <taxon>Onygenales</taxon>
        <taxon>Onygenaceae</taxon>
        <taxon>Coccidioides</taxon>
    </lineage>
</organism>
<proteinExistence type="predicted"/>
<reference evidence="3" key="2">
    <citation type="submission" date="2010-03" db="EMBL/GenBank/DDBJ databases">
        <title>The genome sequence of Coccidioides posadasii strain Silveira.</title>
        <authorList>
            <consortium name="The Broad Institute Genome Sequencing Center for Infectious Disease"/>
            <person name="Neafsey D."/>
            <person name="Orbach M."/>
            <person name="Henn M.R."/>
            <person name="Cole G.T."/>
            <person name="Galgiani J."/>
            <person name="Gardner M.J."/>
            <person name="Kirkland T.N."/>
            <person name="Taylor J.W."/>
            <person name="Young S.K."/>
            <person name="Zeng Q."/>
            <person name="Koehrsen M."/>
            <person name="Alvarado L."/>
            <person name="Berlin A."/>
            <person name="Borenstein D."/>
            <person name="Chapman S.B."/>
            <person name="Chen Z."/>
            <person name="Engels R."/>
            <person name="Freedman E."/>
            <person name="Gellesch M."/>
            <person name="Goldberg J."/>
            <person name="Griggs A."/>
            <person name="Gujja S."/>
            <person name="Heilman E."/>
            <person name="Heiman D."/>
            <person name="Howarth C."/>
            <person name="Jen D."/>
            <person name="Larson L."/>
            <person name="Mehta T."/>
            <person name="Neiman D."/>
            <person name="Park D."/>
            <person name="Pearson M."/>
            <person name="Richards J."/>
            <person name="Roberts A."/>
            <person name="Saif S."/>
            <person name="Shea T."/>
            <person name="Shenoy N."/>
            <person name="Sisk P."/>
            <person name="Stolte C."/>
            <person name="Sykes S."/>
            <person name="Walk T."/>
            <person name="White J."/>
            <person name="Yandava C."/>
            <person name="Haas B."/>
            <person name="Nusbaum C."/>
            <person name="Birren B."/>
        </authorList>
    </citation>
    <scope>NUCLEOTIDE SEQUENCE [LARGE SCALE GENOMIC DNA]</scope>
    <source>
        <strain evidence="3">RMSCC 757 / Silveira</strain>
    </source>
</reference>
<dbReference type="AlphaFoldDB" id="E9D490"/>
<dbReference type="Proteomes" id="UP000002497">
    <property type="component" value="Unassembled WGS sequence"/>
</dbReference>
<evidence type="ECO:0000313" key="2">
    <source>
        <dbReference type="EMBL" id="EFW18883.1"/>
    </source>
</evidence>
<evidence type="ECO:0000256" key="1">
    <source>
        <dbReference type="SAM" id="MobiDB-lite"/>
    </source>
</evidence>
<dbReference type="HOGENOM" id="CLU_1906552_0_0_1"/>
<feature type="region of interest" description="Disordered" evidence="1">
    <location>
        <begin position="67"/>
        <end position="86"/>
    </location>
</feature>
<evidence type="ECO:0000313" key="3">
    <source>
        <dbReference type="Proteomes" id="UP000002497"/>
    </source>
</evidence>
<feature type="compositionally biased region" description="Basic and acidic residues" evidence="1">
    <location>
        <begin position="67"/>
        <end position="80"/>
    </location>
</feature>
<protein>
    <submittedName>
        <fullName evidence="2">Uncharacterized protein</fullName>
    </submittedName>
</protein>
<gene>
    <name evidence="2" type="ORF">CPSG_04429</name>
</gene>
<keyword evidence="3" id="KW-1185">Reference proteome</keyword>
<dbReference type="VEuPathDB" id="FungiDB:CPSG_04429"/>
<dbReference type="EMBL" id="GL636491">
    <property type="protein sequence ID" value="EFW18883.1"/>
    <property type="molecule type" value="Genomic_DNA"/>
</dbReference>
<name>E9D490_COCPS</name>
<sequence>MSFFFFEVAKNATWEKISSAVGLRFRPFECPAGERADWWKPTRGDGIDPSQSESQVAGARVFRAAQKTRERQQRTGELHPGKGGGDLGVEGGGLGGFFCPDMASCESGHVGPGNWPETFSQPELSAVGMSAYR</sequence>